<comment type="caution">
    <text evidence="1">The sequence shown here is derived from an EMBL/GenBank/DDBJ whole genome shotgun (WGS) entry which is preliminary data.</text>
</comment>
<proteinExistence type="predicted"/>
<dbReference type="Proteomes" id="UP001528823">
    <property type="component" value="Unassembled WGS sequence"/>
</dbReference>
<dbReference type="Gene3D" id="3.40.190.10">
    <property type="entry name" value="Periplasmic binding protein-like II"/>
    <property type="match status" value="2"/>
</dbReference>
<name>A0ABT5UBH4_9GAMM</name>
<sequence length="294" mass="34331">MKALANIIASLSIVISSTTYGELVVKHVPPESIHDKRHIYFIDLLKIALKNTQDTYGSFRLEMSQSLMNQDRAIASLQQNKFIDILWTMTSIERENVLLPIRIPLMKGLLGHRIFIIRKVDKENFEKITTLKELKQLQAGQGHDWPDTKILQANSFSVTISPNYEGLFSMLEHHRFDYFPRGVTEVWEELKEYSNKGFMLDMKLMLYYPAPIYFFVNKSNKKLASRIETGLWIAIKQGDFDRLFYNHPSHASTLRSAKMENRIIFTLKNPLLPLETPIDNEILWHKIKSHLPRR</sequence>
<gene>
    <name evidence="1" type="ORF">ORQ98_17300</name>
</gene>
<accession>A0ABT5UBH4</accession>
<reference evidence="1 2" key="1">
    <citation type="submission" date="2022-11" db="EMBL/GenBank/DDBJ databases">
        <title>Spartinivicinus poritis sp. nov., isolated from scleractinian coral Porites lutea.</title>
        <authorList>
            <person name="Zhang G."/>
            <person name="Cai L."/>
            <person name="Wei Q."/>
        </authorList>
    </citation>
    <scope>NUCLEOTIDE SEQUENCE [LARGE SCALE GENOMIC DNA]</scope>
    <source>
        <strain evidence="1 2">A2-2</strain>
    </source>
</reference>
<evidence type="ECO:0000313" key="2">
    <source>
        <dbReference type="Proteomes" id="UP001528823"/>
    </source>
</evidence>
<keyword evidence="2" id="KW-1185">Reference proteome</keyword>
<dbReference type="SUPFAM" id="SSF53850">
    <property type="entry name" value="Periplasmic binding protein-like II"/>
    <property type="match status" value="1"/>
</dbReference>
<dbReference type="RefSeq" id="WP_274690048.1">
    <property type="nucleotide sequence ID" value="NZ_JAPMOU010000023.1"/>
</dbReference>
<evidence type="ECO:0000313" key="1">
    <source>
        <dbReference type="EMBL" id="MDE1463713.1"/>
    </source>
</evidence>
<evidence type="ECO:0008006" key="3">
    <source>
        <dbReference type="Google" id="ProtNLM"/>
    </source>
</evidence>
<organism evidence="1 2">
    <name type="scientific">Spartinivicinus poritis</name>
    <dbReference type="NCBI Taxonomy" id="2994640"/>
    <lineage>
        <taxon>Bacteria</taxon>
        <taxon>Pseudomonadati</taxon>
        <taxon>Pseudomonadota</taxon>
        <taxon>Gammaproteobacteria</taxon>
        <taxon>Oceanospirillales</taxon>
        <taxon>Zooshikellaceae</taxon>
        <taxon>Spartinivicinus</taxon>
    </lineage>
</organism>
<protein>
    <recommendedName>
        <fullName evidence="3">Solute-binding protein family 3/N-terminal domain-containing protein</fullName>
    </recommendedName>
</protein>
<dbReference type="EMBL" id="JAPMOU010000023">
    <property type="protein sequence ID" value="MDE1463713.1"/>
    <property type="molecule type" value="Genomic_DNA"/>
</dbReference>